<gene>
    <name evidence="10" type="ORF">HMPREF9709_01154</name>
</gene>
<dbReference type="GO" id="GO:0005886">
    <property type="term" value="C:plasma membrane"/>
    <property type="evidence" value="ECO:0007669"/>
    <property type="project" value="UniProtKB-SubCell"/>
</dbReference>
<dbReference type="GO" id="GO:0009252">
    <property type="term" value="P:peptidoglycan biosynthetic process"/>
    <property type="evidence" value="ECO:0007669"/>
    <property type="project" value="UniProtKB-UniRule"/>
</dbReference>
<evidence type="ECO:0000256" key="3">
    <source>
        <dbReference type="ARBA" id="ARBA00022692"/>
    </source>
</evidence>
<evidence type="ECO:0000256" key="8">
    <source>
        <dbReference type="PIRNR" id="PIRNR002869"/>
    </source>
</evidence>
<feature type="transmembrane region" description="Helical" evidence="9">
    <location>
        <begin position="43"/>
        <end position="64"/>
    </location>
</feature>
<evidence type="ECO:0000256" key="6">
    <source>
        <dbReference type="ARBA" id="ARBA00022989"/>
    </source>
</evidence>
<evidence type="ECO:0000256" key="2">
    <source>
        <dbReference type="ARBA" id="ARBA00022475"/>
    </source>
</evidence>
<reference evidence="10 11" key="1">
    <citation type="submission" date="2012-01" db="EMBL/GenBank/DDBJ databases">
        <title>The Genome Sequence of Helcococcus kunzii ATCC 51366.</title>
        <authorList>
            <consortium name="The Broad Institute Genome Sequencing Platform"/>
            <person name="Earl A."/>
            <person name="Ward D."/>
            <person name="Feldgarden M."/>
            <person name="Gevers D."/>
            <person name="Huys G."/>
            <person name="Young S.K."/>
            <person name="Zeng Q."/>
            <person name="Gargeya S."/>
            <person name="Fitzgerald M."/>
            <person name="Haas B."/>
            <person name="Abouelleil A."/>
            <person name="Alvarado L."/>
            <person name="Arachchi H.M."/>
            <person name="Berlin A."/>
            <person name="Chapman S.B."/>
            <person name="Gearin G."/>
            <person name="Goldberg J."/>
            <person name="Griggs A."/>
            <person name="Gujja S."/>
            <person name="Hansen M."/>
            <person name="Heiman D."/>
            <person name="Howarth C."/>
            <person name="Larimer J."/>
            <person name="Lui A."/>
            <person name="MacDonald P.J.P."/>
            <person name="McCowen C."/>
            <person name="Montmayeur A."/>
            <person name="Murphy C."/>
            <person name="Neiman D."/>
            <person name="Pearson M."/>
            <person name="Priest M."/>
            <person name="Roberts A."/>
            <person name="Saif S."/>
            <person name="Shea T."/>
            <person name="Sisk P."/>
            <person name="Stolte C."/>
            <person name="Sykes S."/>
            <person name="Wortman J."/>
            <person name="Nusbaum C."/>
            <person name="Birren B."/>
        </authorList>
    </citation>
    <scope>NUCLEOTIDE SEQUENCE [LARGE SCALE GENOMIC DNA]</scope>
    <source>
        <strain evidence="10 11">ATCC 51366</strain>
    </source>
</reference>
<dbReference type="HOGENOM" id="CLU_006797_4_1_9"/>
<keyword evidence="8" id="KW-0961">Cell wall biogenesis/degradation</keyword>
<sequence length="517" mass="58219">MGKTAIFLMLFTLISKVSGLIREQFFAYYLGNGMISDSYNTAMTIPTIIFGFVLAGVIAGYIPIYSKAEYEHGEKKAKEFTANLVNILIVITTVIIFAIIIFAPALVSIFASGYEGDKREITIRFTRLMSFSLYATMISSVFIGFLQMKKRFIIAESAGLFMNFLNVIVLVLAFKFNNMYILPLGYVLSEYLKYILFPHFVKKEGYKHKFIFDIHDEYIKNMLRIAIPIFLSIAAVDISTIVDQSLASTMITHGGVSSMRRASLILTLVSGIIVASITTSIYPQMSKYASRKEIGRVKKTIMDGNIYSFILIIPSMIGVMILSEPLIKLLFERGNFDVNSTAITSSILVFYMPTIVGQSINQIFTRGFYSMNNTKTPILITFVQVFSNIVLNYVFSYNWGFGLGLNGLALATSVSSFIGGVLSAYLFRQKYGRINFKKFSINGLKILLTSLIMGIATYFTYHGLSSKNYILAFLISIIVSILVYTIVILFMRIPEVTKLINILYSRIKKKRRKANIK</sequence>
<keyword evidence="3 9" id="KW-0812">Transmembrane</keyword>
<feature type="transmembrane region" description="Helical" evidence="9">
    <location>
        <begin position="222"/>
        <end position="242"/>
    </location>
</feature>
<dbReference type="PIRSF" id="PIRSF002869">
    <property type="entry name" value="MviN"/>
    <property type="match status" value="1"/>
</dbReference>
<dbReference type="CDD" id="cd13123">
    <property type="entry name" value="MATE_MurJ_like"/>
    <property type="match status" value="1"/>
</dbReference>
<feature type="transmembrane region" description="Helical" evidence="9">
    <location>
        <begin position="469"/>
        <end position="491"/>
    </location>
</feature>
<protein>
    <recommendedName>
        <fullName evidence="8">Lipid II flippase</fullName>
    </recommendedName>
</protein>
<dbReference type="Proteomes" id="UP000004191">
    <property type="component" value="Unassembled WGS sequence"/>
</dbReference>
<feature type="transmembrane region" description="Helical" evidence="9">
    <location>
        <begin position="127"/>
        <end position="146"/>
    </location>
</feature>
<feature type="transmembrane region" description="Helical" evidence="9">
    <location>
        <begin position="342"/>
        <end position="364"/>
    </location>
</feature>
<dbReference type="InterPro" id="IPR023298">
    <property type="entry name" value="ATPase_P-typ_TM_dom_sf"/>
</dbReference>
<feature type="transmembrane region" description="Helical" evidence="9">
    <location>
        <begin position="439"/>
        <end position="463"/>
    </location>
</feature>
<dbReference type="PANTHER" id="PTHR47019:SF1">
    <property type="entry name" value="LIPID II FLIPPASE MURJ"/>
    <property type="match status" value="1"/>
</dbReference>
<dbReference type="RefSeq" id="WP_005398669.1">
    <property type="nucleotide sequence ID" value="NZ_JH601088.1"/>
</dbReference>
<evidence type="ECO:0000256" key="5">
    <source>
        <dbReference type="ARBA" id="ARBA00022984"/>
    </source>
</evidence>
<keyword evidence="2 8" id="KW-1003">Cell membrane</keyword>
<feature type="transmembrane region" description="Helical" evidence="9">
    <location>
        <begin position="262"/>
        <end position="283"/>
    </location>
</feature>
<keyword evidence="7 8" id="KW-0472">Membrane</keyword>
<evidence type="ECO:0000256" key="4">
    <source>
        <dbReference type="ARBA" id="ARBA00022960"/>
    </source>
</evidence>
<organism evidence="10 11">
    <name type="scientific">Helcococcus kunzii ATCC 51366</name>
    <dbReference type="NCBI Taxonomy" id="883114"/>
    <lineage>
        <taxon>Bacteria</taxon>
        <taxon>Bacillati</taxon>
        <taxon>Bacillota</taxon>
        <taxon>Tissierellia</taxon>
        <taxon>Tissierellales</taxon>
        <taxon>Peptoniphilaceae</taxon>
        <taxon>Helcococcus</taxon>
    </lineage>
</organism>
<keyword evidence="8" id="KW-0813">Transport</keyword>
<keyword evidence="4 8" id="KW-0133">Cell shape</keyword>
<dbReference type="GO" id="GO:0071555">
    <property type="term" value="P:cell wall organization"/>
    <property type="evidence" value="ECO:0007669"/>
    <property type="project" value="UniProtKB-UniRule"/>
</dbReference>
<feature type="transmembrane region" description="Helical" evidence="9">
    <location>
        <begin position="84"/>
        <end position="107"/>
    </location>
</feature>
<comment type="function">
    <text evidence="8">Involved in peptidoglycan biosynthesis. Transports lipid-linked peptidoglycan precursors from the inner to the outer leaflet of the cytoplasmic membrane.</text>
</comment>
<evidence type="ECO:0000256" key="9">
    <source>
        <dbReference type="SAM" id="Phobius"/>
    </source>
</evidence>
<accession>H3NP93</accession>
<dbReference type="eggNOG" id="COG0728">
    <property type="taxonomic scope" value="Bacteria"/>
</dbReference>
<keyword evidence="11" id="KW-1185">Reference proteome</keyword>
<keyword evidence="6 9" id="KW-1133">Transmembrane helix</keyword>
<dbReference type="NCBIfam" id="TIGR01695">
    <property type="entry name" value="murJ_mviN"/>
    <property type="match status" value="1"/>
</dbReference>
<name>H3NP93_9FIRM</name>
<evidence type="ECO:0000313" key="11">
    <source>
        <dbReference type="Proteomes" id="UP000004191"/>
    </source>
</evidence>
<dbReference type="GeneID" id="96999141"/>
<dbReference type="PRINTS" id="PR01806">
    <property type="entry name" value="VIRFACTRMVIN"/>
</dbReference>
<dbReference type="GO" id="GO:0008360">
    <property type="term" value="P:regulation of cell shape"/>
    <property type="evidence" value="ECO:0007669"/>
    <property type="project" value="UniProtKB-UniRule"/>
</dbReference>
<dbReference type="PANTHER" id="PTHR47019">
    <property type="entry name" value="LIPID II FLIPPASE MURJ"/>
    <property type="match status" value="1"/>
</dbReference>
<dbReference type="InterPro" id="IPR004268">
    <property type="entry name" value="MurJ"/>
</dbReference>
<comment type="caution">
    <text evidence="10">The sequence shown here is derived from an EMBL/GenBank/DDBJ whole genome shotgun (WGS) entry which is preliminary data.</text>
</comment>
<dbReference type="EMBL" id="AGEI01000022">
    <property type="protein sequence ID" value="EHR33555.1"/>
    <property type="molecule type" value="Genomic_DNA"/>
</dbReference>
<dbReference type="InterPro" id="IPR051050">
    <property type="entry name" value="Lipid_II_flippase_MurJ/MviN"/>
</dbReference>
<feature type="transmembrane region" description="Helical" evidence="9">
    <location>
        <begin position="407"/>
        <end position="427"/>
    </location>
</feature>
<comment type="subcellular location">
    <subcellularLocation>
        <location evidence="1">Cell membrane</location>
        <topology evidence="1">Multi-pass membrane protein</topology>
    </subcellularLocation>
</comment>
<keyword evidence="5 8" id="KW-0573">Peptidoglycan synthesis</keyword>
<dbReference type="GO" id="GO:0015648">
    <property type="term" value="F:lipid-linked peptidoglycan transporter activity"/>
    <property type="evidence" value="ECO:0007669"/>
    <property type="project" value="UniProtKB-UniRule"/>
</dbReference>
<dbReference type="OrthoDB" id="9804143at2"/>
<evidence type="ECO:0000313" key="10">
    <source>
        <dbReference type="EMBL" id="EHR33555.1"/>
    </source>
</evidence>
<dbReference type="GO" id="GO:0034204">
    <property type="term" value="P:lipid translocation"/>
    <property type="evidence" value="ECO:0007669"/>
    <property type="project" value="TreeGrafter"/>
</dbReference>
<dbReference type="SUPFAM" id="SSF81665">
    <property type="entry name" value="Calcium ATPase, transmembrane domain M"/>
    <property type="match status" value="1"/>
</dbReference>
<evidence type="ECO:0000256" key="1">
    <source>
        <dbReference type="ARBA" id="ARBA00004651"/>
    </source>
</evidence>
<dbReference type="Pfam" id="PF03023">
    <property type="entry name" value="MurJ"/>
    <property type="match status" value="1"/>
</dbReference>
<dbReference type="STRING" id="883114.HMPREF9709_01154"/>
<feature type="transmembrane region" description="Helical" evidence="9">
    <location>
        <begin position="153"/>
        <end position="174"/>
    </location>
</feature>
<evidence type="ECO:0000256" key="7">
    <source>
        <dbReference type="ARBA" id="ARBA00023136"/>
    </source>
</evidence>
<dbReference type="AlphaFoldDB" id="H3NP93"/>
<comment type="similarity">
    <text evidence="8">Belongs to the MurJ/MviN family.</text>
</comment>
<feature type="transmembrane region" description="Helical" evidence="9">
    <location>
        <begin position="376"/>
        <end position="395"/>
    </location>
</feature>
<feature type="transmembrane region" description="Helical" evidence="9">
    <location>
        <begin position="180"/>
        <end position="201"/>
    </location>
</feature>
<feature type="transmembrane region" description="Helical" evidence="9">
    <location>
        <begin position="304"/>
        <end position="322"/>
    </location>
</feature>
<proteinExistence type="inferred from homology"/>